<keyword evidence="6 11" id="KW-0378">Hydrolase</keyword>
<dbReference type="SUPFAM" id="SSF51011">
    <property type="entry name" value="Glycosyl hydrolase domain"/>
    <property type="match status" value="1"/>
</dbReference>
<evidence type="ECO:0000256" key="4">
    <source>
        <dbReference type="ARBA" id="ARBA00012595"/>
    </source>
</evidence>
<feature type="chain" id="PRO_5040175502" description="Alpha-amylase" evidence="12">
    <location>
        <begin position="17"/>
        <end position="481"/>
    </location>
</feature>
<dbReference type="GO" id="GO:0046872">
    <property type="term" value="F:metal ion binding"/>
    <property type="evidence" value="ECO:0007669"/>
    <property type="project" value="UniProtKB-KW"/>
</dbReference>
<dbReference type="Pfam" id="PF02806">
    <property type="entry name" value="Alpha-amylase_C"/>
    <property type="match status" value="1"/>
</dbReference>
<dbReference type="Pfam" id="PF00128">
    <property type="entry name" value="Alpha-amylase"/>
    <property type="match status" value="1"/>
</dbReference>
<dbReference type="InterPro" id="IPR006046">
    <property type="entry name" value="Alpha_amylase"/>
</dbReference>
<reference evidence="15" key="1">
    <citation type="submission" date="2020-11" db="EMBL/GenBank/DDBJ databases">
        <authorList>
            <consortium name="DOE Joint Genome Institute"/>
            <person name="Ahrendt S."/>
            <person name="Riley R."/>
            <person name="Andreopoulos W."/>
            <person name="Labutti K."/>
            <person name="Pangilinan J."/>
            <person name="Ruiz-Duenas F.J."/>
            <person name="Barrasa J.M."/>
            <person name="Sanchez-Garcia M."/>
            <person name="Camarero S."/>
            <person name="Miyauchi S."/>
            <person name="Serrano A."/>
            <person name="Linde D."/>
            <person name="Babiker R."/>
            <person name="Drula E."/>
            <person name="Ayuso-Fernandez I."/>
            <person name="Pacheco R."/>
            <person name="Padilla G."/>
            <person name="Ferreira P."/>
            <person name="Barriuso J."/>
            <person name="Kellner H."/>
            <person name="Castanera R."/>
            <person name="Alfaro M."/>
            <person name="Ramirez L."/>
            <person name="Pisabarro A.G."/>
            <person name="Kuo A."/>
            <person name="Tritt A."/>
            <person name="Lipzen A."/>
            <person name="He G."/>
            <person name="Yan M."/>
            <person name="Ng V."/>
            <person name="Cullen D."/>
            <person name="Martin F."/>
            <person name="Rosso M.-N."/>
            <person name="Henrissat B."/>
            <person name="Hibbett D."/>
            <person name="Martinez A.T."/>
            <person name="Grigoriev I.V."/>
        </authorList>
    </citation>
    <scope>NUCLEOTIDE SEQUENCE</scope>
    <source>
        <strain evidence="15">CBS 506.95</strain>
    </source>
</reference>
<comment type="similarity">
    <text evidence="3 10">Belongs to the glycosyl hydrolase 13 family.</text>
</comment>
<comment type="caution">
    <text evidence="15">The sequence shown here is derived from an EMBL/GenBank/DDBJ whole genome shotgun (WGS) entry which is preliminary data.</text>
</comment>
<evidence type="ECO:0000256" key="1">
    <source>
        <dbReference type="ARBA" id="ARBA00000548"/>
    </source>
</evidence>
<sequence length="481" mass="52961">MHIAQTLLLLSLPVLALSNVLPPGTPGIDTQNDRLNDGKSVIALLFQWSWDSIAAECTNFLGPNGYQAVLTSPPMEHVAAEGWFNDYSVVTYNLTSRHGSRDQFQNMIHTCHAAGLERLLDVILNHMTDQSAGGIGFAGSAYSHYDHAGLYQTTDFHHCGLETDDEIVYYTDNSTRTEIQNCELFNHADLRTDTEYVRTRLAEYLNDLISLGLDGFRLDAARHIPQKDLKNILSRMTSKPYITQQTIFGSPVQPEEYLPNGQFRYTTALQEAFLAKGISELRDMENKGWVPGSQANVFVADHDTERNNHSLSYQSPNHTYFLASYFLLAYPYGRPTILSGYAFSFSMTGAGSPNGGVGTCNGTNGVNGWLCQHRYTGITGMVGFRNSVGNTALTDWVAPSSQQIAFGRGSRGFIAINNGDSDWTTMFKTSMRDGVYCNVIDGAKRSDNTCTGSSFTITQGRFSASVPARRAIAIHVGTVVQ</sequence>
<dbReference type="InterPro" id="IPR006048">
    <property type="entry name" value="A-amylase/branching_C"/>
</dbReference>
<dbReference type="InterPro" id="IPR013780">
    <property type="entry name" value="Glyco_hydro_b"/>
</dbReference>
<evidence type="ECO:0000259" key="14">
    <source>
        <dbReference type="SMART" id="SM00642"/>
    </source>
</evidence>
<evidence type="ECO:0000256" key="5">
    <source>
        <dbReference type="ARBA" id="ARBA00022723"/>
    </source>
</evidence>
<dbReference type="SMART" id="SM00642">
    <property type="entry name" value="Aamy"/>
    <property type="match status" value="1"/>
</dbReference>
<keyword evidence="9 11" id="KW-0326">Glycosidase</keyword>
<name>A0A9P6E8K1_9AGAR</name>
<keyword evidence="8 11" id="KW-0119">Carbohydrate metabolism</keyword>
<feature type="signal peptide" evidence="12">
    <location>
        <begin position="1"/>
        <end position="16"/>
    </location>
</feature>
<dbReference type="Gene3D" id="2.60.40.1180">
    <property type="entry name" value="Golgi alpha-mannosidase II"/>
    <property type="match status" value="1"/>
</dbReference>
<dbReference type="InterPro" id="IPR017853">
    <property type="entry name" value="GH"/>
</dbReference>
<dbReference type="GO" id="GO:0004556">
    <property type="term" value="F:alpha-amylase activity"/>
    <property type="evidence" value="ECO:0007669"/>
    <property type="project" value="UniProtKB-UniRule"/>
</dbReference>
<evidence type="ECO:0000256" key="10">
    <source>
        <dbReference type="RuleBase" id="RU003615"/>
    </source>
</evidence>
<gene>
    <name evidence="15" type="ORF">CPB83DRAFT_773960</name>
</gene>
<protein>
    <recommendedName>
        <fullName evidence="4 11">Alpha-amylase</fullName>
        <ecNumber evidence="4 11">3.2.1.1</ecNumber>
    </recommendedName>
</protein>
<evidence type="ECO:0000313" key="16">
    <source>
        <dbReference type="Proteomes" id="UP000807306"/>
    </source>
</evidence>
<keyword evidence="5" id="KW-0479">Metal-binding</keyword>
<feature type="domain" description="Glycosyl hydrolase family 13 catalytic" evidence="14">
    <location>
        <begin position="40"/>
        <end position="385"/>
    </location>
</feature>
<keyword evidence="7" id="KW-0106">Calcium</keyword>
<proteinExistence type="inferred from homology"/>
<keyword evidence="12" id="KW-0732">Signal</keyword>
<dbReference type="EMBL" id="MU157900">
    <property type="protein sequence ID" value="KAF9524368.1"/>
    <property type="molecule type" value="Genomic_DNA"/>
</dbReference>
<dbReference type="EC" id="3.2.1.1" evidence="4 11"/>
<dbReference type="Gene3D" id="3.20.20.80">
    <property type="entry name" value="Glycosidases"/>
    <property type="match status" value="1"/>
</dbReference>
<keyword evidence="16" id="KW-1185">Reference proteome</keyword>
<evidence type="ECO:0000313" key="15">
    <source>
        <dbReference type="EMBL" id="KAF9524368.1"/>
    </source>
</evidence>
<comment type="catalytic activity">
    <reaction evidence="1 11">
        <text>Endohydrolysis of (1-&gt;4)-alpha-D-glucosidic linkages in polysaccharides containing three or more (1-&gt;4)-alpha-linked D-glucose units.</text>
        <dbReference type="EC" id="3.2.1.1"/>
    </reaction>
</comment>
<evidence type="ECO:0000256" key="8">
    <source>
        <dbReference type="ARBA" id="ARBA00023277"/>
    </source>
</evidence>
<dbReference type="InterPro" id="IPR006047">
    <property type="entry name" value="GH13_cat_dom"/>
</dbReference>
<evidence type="ECO:0000256" key="6">
    <source>
        <dbReference type="ARBA" id="ARBA00022801"/>
    </source>
</evidence>
<evidence type="ECO:0000256" key="12">
    <source>
        <dbReference type="SAM" id="SignalP"/>
    </source>
</evidence>
<dbReference type="OrthoDB" id="550577at2759"/>
<evidence type="ECO:0000256" key="11">
    <source>
        <dbReference type="RuleBase" id="RU361134"/>
    </source>
</evidence>
<accession>A0A9P6E8K1</accession>
<dbReference type="GO" id="GO:0005975">
    <property type="term" value="P:carbohydrate metabolic process"/>
    <property type="evidence" value="ECO:0007669"/>
    <property type="project" value="InterPro"/>
</dbReference>
<dbReference type="SMART" id="SM00632">
    <property type="entry name" value="Aamy_C"/>
    <property type="match status" value="1"/>
</dbReference>
<comment type="cofactor">
    <cofactor evidence="2">
        <name>Ca(2+)</name>
        <dbReference type="ChEBI" id="CHEBI:29108"/>
    </cofactor>
</comment>
<evidence type="ECO:0000256" key="3">
    <source>
        <dbReference type="ARBA" id="ARBA00008061"/>
    </source>
</evidence>
<evidence type="ECO:0000256" key="9">
    <source>
        <dbReference type="ARBA" id="ARBA00023295"/>
    </source>
</evidence>
<dbReference type="PANTHER" id="PTHR43447">
    <property type="entry name" value="ALPHA-AMYLASE"/>
    <property type="match status" value="1"/>
</dbReference>
<dbReference type="Proteomes" id="UP000807306">
    <property type="component" value="Unassembled WGS sequence"/>
</dbReference>
<dbReference type="InterPro" id="IPR031319">
    <property type="entry name" value="A-amylase_C"/>
</dbReference>
<evidence type="ECO:0000256" key="2">
    <source>
        <dbReference type="ARBA" id="ARBA00001913"/>
    </source>
</evidence>
<feature type="domain" description="Alpha-amylase C-terminal" evidence="13">
    <location>
        <begin position="394"/>
        <end position="479"/>
    </location>
</feature>
<dbReference type="AlphaFoldDB" id="A0A9P6E8K1"/>
<evidence type="ECO:0000259" key="13">
    <source>
        <dbReference type="SMART" id="SM00632"/>
    </source>
</evidence>
<evidence type="ECO:0000256" key="7">
    <source>
        <dbReference type="ARBA" id="ARBA00022837"/>
    </source>
</evidence>
<organism evidence="15 16">
    <name type="scientific">Crepidotus variabilis</name>
    <dbReference type="NCBI Taxonomy" id="179855"/>
    <lineage>
        <taxon>Eukaryota</taxon>
        <taxon>Fungi</taxon>
        <taxon>Dikarya</taxon>
        <taxon>Basidiomycota</taxon>
        <taxon>Agaricomycotina</taxon>
        <taxon>Agaricomycetes</taxon>
        <taxon>Agaricomycetidae</taxon>
        <taxon>Agaricales</taxon>
        <taxon>Agaricineae</taxon>
        <taxon>Crepidotaceae</taxon>
        <taxon>Crepidotus</taxon>
    </lineage>
</organism>
<dbReference type="PRINTS" id="PR00110">
    <property type="entry name" value="ALPHAAMYLASE"/>
</dbReference>
<dbReference type="SUPFAM" id="SSF51445">
    <property type="entry name" value="(Trans)glycosidases"/>
    <property type="match status" value="1"/>
</dbReference>